<evidence type="ECO:0000256" key="3">
    <source>
        <dbReference type="ARBA" id="ARBA00022448"/>
    </source>
</evidence>
<evidence type="ECO:0000313" key="15">
    <source>
        <dbReference type="Proteomes" id="UP001295423"/>
    </source>
</evidence>
<dbReference type="CDD" id="cd18580">
    <property type="entry name" value="ABC_6TM_ABCC_D2"/>
    <property type="match status" value="1"/>
</dbReference>
<evidence type="ECO:0000313" key="14">
    <source>
        <dbReference type="EMBL" id="CAJ1934174.1"/>
    </source>
</evidence>
<dbReference type="SMART" id="SM00382">
    <property type="entry name" value="AAA"/>
    <property type="match status" value="2"/>
</dbReference>
<evidence type="ECO:0000256" key="5">
    <source>
        <dbReference type="ARBA" id="ARBA00022737"/>
    </source>
</evidence>
<evidence type="ECO:0000256" key="4">
    <source>
        <dbReference type="ARBA" id="ARBA00022692"/>
    </source>
</evidence>
<comment type="caution">
    <text evidence="14">The sequence shown here is derived from an EMBL/GenBank/DDBJ whole genome shotgun (WGS) entry which is preliminary data.</text>
</comment>
<keyword evidence="4 10" id="KW-0812">Transmembrane</keyword>
<sequence length="1502" mass="163982">MNRSKSFLFRVLLFTLFTGLVSPFALGESSSGSKGSIFRKPRTLAAQVSTTGQDKQKSRARLFLETFDLRSRRHNGAAQKDATSLTVASRLLFLYVTPMLDLALNRTLTENDAFAVPESKKMKNSVDALSDVYERFRKEAEKSVATNHGRGLAKLNKSKSFILFKAIVYHQRRQLFLTGLLRLVNTIIQAFPAVLVSRLLKCIEAGSTYPAYKAVMTALLLVSVLCLKMIIENQFFHNIIQMSTQTRGSLEGLIFDKSLRLPDGGSGVLAKQKMDKEKKALGSGGVLNLMQSDASIIESAVIQIHTTWDGLLQIAIYTSLLFKYLGPSVFWGISVLLSVIPLNSVTLRLLDRLTQRENEAKDARTKRTTESITNMKLLKVQAWEDRFAEDIRQHRRDELARHKARGMIRSLNSAISNCVPSIVLVVTLTAYAGTGNPIVASTIFTAISLFNQLRFPLFFYPMLVDSLANGKNSLRRISSYLTSEELTPYTEKLPSEDGGGIEVENGNFLWPSSDAPEDGQVSPPDSPALCNANLKVNSGEIVAVVGSVGSGKTALLLSLLGELAPVPRMVVDSEGCVDSDRGGTLIDRPKVTSIGTVAYCSQDAWIPKGTIRNAVVFGRDYDEDKYTSAIYDAGLDQDIENGVFSHETDVGEGGSSLSGGQRARVALARALYSGDDTKVFLLDDCLAALDASMGSLVFERLRTRLKRSKAATLIVTNDPSLPRQCDRVVLMGQKPGGSSLSSCSTTIDIGSYDELLARGHQLSNIAVSLGEARDENLEIPLPDTRHEISQEEGNYDDGNNGVLQLVKPHNPTDDPTPGDRIILEPDAETGHGPIASNPVRDNCLEDIDVSSSRDDSKILSADEKMSTGAVPMKTYTNYLKAVRSPKLIAAMLVAFVATNGAQFFQQYTVAKWTELAHGNAVAGALGGQYLKSLVYAAGAVSVFLWFRSYFTMLVGLRASDFYHDRMVRSVFRAPMSFFDSTPSGQILSRFGKEMETIDRALPESYASVLFCALQISSSVFALAGAVTPTMIIPIMFASLLYYRTMRRFRRAARDMKRSETKTRSPIFTHFGETLRGTATIRSIPGAARTWSSAHRKLSDANLSVYSTVKALDRWLSTRLEALGNFMVLSTAIASVILSRSGRLLPGKAGWGLTQSLAITGLMAWAVRNLTMLENHMMSVMRVREMTDLDESDGSLDETTSPKLMPRELSGAGEAVRIQNASKLRSSPKDEKALLASGWPWKGGVSFQNVSMRYNSASPLVLKKLSIDVPAGSTLGVVGRTGSGKSSLLLTLFRIVEIEMGGSIQIDSVDIRSVGLKALRESLSIIPQDPVLFTGTVRTNLDPTSKRSDDDMWKSLEAASPELAKQFYSAGGLETPITEGGSNLSQGQRQLVCLARALLRSSKILVLDEATSSVDAGTDKQVQDTIRSQFVDKGVTVITVAHRLDTIMNYDKVAVLGDGALIEYGVPARLANQSGGEFKRLVDADRKNKMRGAKSEKEDLVPM</sequence>
<dbReference type="InterPro" id="IPR011527">
    <property type="entry name" value="ABC1_TM_dom"/>
</dbReference>
<dbReference type="PANTHER" id="PTHR24223">
    <property type="entry name" value="ATP-BINDING CASSETTE SUB-FAMILY C"/>
    <property type="match status" value="1"/>
</dbReference>
<evidence type="ECO:0008006" key="16">
    <source>
        <dbReference type="Google" id="ProtNLM"/>
    </source>
</evidence>
<feature type="domain" description="ABC transporter" evidence="12">
    <location>
        <begin position="1244"/>
        <end position="1482"/>
    </location>
</feature>
<organism evidence="14 15">
    <name type="scientific">Cylindrotheca closterium</name>
    <dbReference type="NCBI Taxonomy" id="2856"/>
    <lineage>
        <taxon>Eukaryota</taxon>
        <taxon>Sar</taxon>
        <taxon>Stramenopiles</taxon>
        <taxon>Ochrophyta</taxon>
        <taxon>Bacillariophyta</taxon>
        <taxon>Bacillariophyceae</taxon>
        <taxon>Bacillariophycidae</taxon>
        <taxon>Bacillariales</taxon>
        <taxon>Bacillariaceae</taxon>
        <taxon>Cylindrotheca</taxon>
    </lineage>
</organism>
<dbReference type="GO" id="GO:0016887">
    <property type="term" value="F:ATP hydrolysis activity"/>
    <property type="evidence" value="ECO:0007669"/>
    <property type="project" value="InterPro"/>
</dbReference>
<dbReference type="InterPro" id="IPR017871">
    <property type="entry name" value="ABC_transporter-like_CS"/>
</dbReference>
<evidence type="ECO:0000256" key="8">
    <source>
        <dbReference type="ARBA" id="ARBA00022989"/>
    </source>
</evidence>
<feature type="domain" description="ABC transporter" evidence="12">
    <location>
        <begin position="501"/>
        <end position="758"/>
    </location>
</feature>
<feature type="signal peptide" evidence="11">
    <location>
        <begin position="1"/>
        <end position="23"/>
    </location>
</feature>
<dbReference type="PANTHER" id="PTHR24223:SF456">
    <property type="entry name" value="MULTIDRUG RESISTANCE-ASSOCIATED PROTEIN LETHAL(2)03659"/>
    <property type="match status" value="1"/>
</dbReference>
<keyword evidence="7" id="KW-0067">ATP-binding</keyword>
<comment type="similarity">
    <text evidence="2">Belongs to the ABC transporter superfamily. ABCC family. Conjugate transporter (TC 3.A.1.208) subfamily.</text>
</comment>
<dbReference type="PROSITE" id="PS00211">
    <property type="entry name" value="ABC_TRANSPORTER_1"/>
    <property type="match status" value="2"/>
</dbReference>
<accession>A0AAD2CGA9</accession>
<keyword evidence="11" id="KW-0732">Signal</keyword>
<dbReference type="EMBL" id="CAKOGP040000335">
    <property type="protein sequence ID" value="CAJ1934174.1"/>
    <property type="molecule type" value="Genomic_DNA"/>
</dbReference>
<feature type="domain" description="ABC transmembrane type-1" evidence="13">
    <location>
        <begin position="889"/>
        <end position="1174"/>
    </location>
</feature>
<dbReference type="GO" id="GO:0005524">
    <property type="term" value="F:ATP binding"/>
    <property type="evidence" value="ECO:0007669"/>
    <property type="project" value="UniProtKB-KW"/>
</dbReference>
<keyword evidence="15" id="KW-1185">Reference proteome</keyword>
<evidence type="ECO:0000256" key="9">
    <source>
        <dbReference type="ARBA" id="ARBA00023136"/>
    </source>
</evidence>
<evidence type="ECO:0000256" key="7">
    <source>
        <dbReference type="ARBA" id="ARBA00022840"/>
    </source>
</evidence>
<dbReference type="Pfam" id="PF00664">
    <property type="entry name" value="ABC_membrane"/>
    <property type="match status" value="2"/>
</dbReference>
<dbReference type="InterPro" id="IPR003439">
    <property type="entry name" value="ABC_transporter-like_ATP-bd"/>
</dbReference>
<evidence type="ECO:0000256" key="11">
    <source>
        <dbReference type="SAM" id="SignalP"/>
    </source>
</evidence>
<dbReference type="PROSITE" id="PS50929">
    <property type="entry name" value="ABC_TM1F"/>
    <property type="match status" value="2"/>
</dbReference>
<feature type="domain" description="ABC transmembrane type-1" evidence="13">
    <location>
        <begin position="176"/>
        <end position="469"/>
    </location>
</feature>
<dbReference type="CDD" id="cd03244">
    <property type="entry name" value="ABCC_MRP_domain2"/>
    <property type="match status" value="1"/>
</dbReference>
<dbReference type="Proteomes" id="UP001295423">
    <property type="component" value="Unassembled WGS sequence"/>
</dbReference>
<dbReference type="SUPFAM" id="SSF90123">
    <property type="entry name" value="ABC transporter transmembrane region"/>
    <property type="match status" value="2"/>
</dbReference>
<feature type="transmembrane region" description="Helical" evidence="10">
    <location>
        <begin position="1019"/>
        <end position="1042"/>
    </location>
</feature>
<reference evidence="14" key="1">
    <citation type="submission" date="2023-08" db="EMBL/GenBank/DDBJ databases">
        <authorList>
            <person name="Audoor S."/>
            <person name="Bilcke G."/>
        </authorList>
    </citation>
    <scope>NUCLEOTIDE SEQUENCE</scope>
</reference>
<protein>
    <recommendedName>
        <fullName evidence="16">ATP-dependent transporter ycf16</fullName>
    </recommendedName>
</protein>
<proteinExistence type="inferred from homology"/>
<dbReference type="InterPro" id="IPR036640">
    <property type="entry name" value="ABC1_TM_sf"/>
</dbReference>
<dbReference type="Gene3D" id="1.20.1560.10">
    <property type="entry name" value="ABC transporter type 1, transmembrane domain"/>
    <property type="match status" value="2"/>
</dbReference>
<evidence type="ECO:0000256" key="6">
    <source>
        <dbReference type="ARBA" id="ARBA00022741"/>
    </source>
</evidence>
<dbReference type="GO" id="GO:0140359">
    <property type="term" value="F:ABC-type transporter activity"/>
    <property type="evidence" value="ECO:0007669"/>
    <property type="project" value="InterPro"/>
</dbReference>
<dbReference type="InterPro" id="IPR044746">
    <property type="entry name" value="ABCC_6TM_D1"/>
</dbReference>
<keyword evidence="9 10" id="KW-0472">Membrane</keyword>
<gene>
    <name evidence="14" type="ORF">CYCCA115_LOCUS3624</name>
</gene>
<keyword evidence="6" id="KW-0547">Nucleotide-binding</keyword>
<keyword evidence="5" id="KW-0677">Repeat</keyword>
<evidence type="ECO:0000256" key="10">
    <source>
        <dbReference type="SAM" id="Phobius"/>
    </source>
</evidence>
<evidence type="ECO:0000259" key="12">
    <source>
        <dbReference type="PROSITE" id="PS50893"/>
    </source>
</evidence>
<dbReference type="GO" id="GO:0016020">
    <property type="term" value="C:membrane"/>
    <property type="evidence" value="ECO:0007669"/>
    <property type="project" value="UniProtKB-SubCell"/>
</dbReference>
<evidence type="ECO:0000256" key="1">
    <source>
        <dbReference type="ARBA" id="ARBA00004141"/>
    </source>
</evidence>
<keyword evidence="8 10" id="KW-1133">Transmembrane helix</keyword>
<dbReference type="Gene3D" id="3.40.50.300">
    <property type="entry name" value="P-loop containing nucleotide triphosphate hydrolases"/>
    <property type="match status" value="2"/>
</dbReference>
<feature type="transmembrane region" description="Helical" evidence="10">
    <location>
        <begin position="933"/>
        <end position="956"/>
    </location>
</feature>
<dbReference type="PROSITE" id="PS50893">
    <property type="entry name" value="ABC_TRANSPORTER_2"/>
    <property type="match status" value="2"/>
</dbReference>
<dbReference type="FunFam" id="1.20.1560.10:FF:000013">
    <property type="entry name" value="ABC transporter C family member 2"/>
    <property type="match status" value="1"/>
</dbReference>
<dbReference type="SUPFAM" id="SSF52540">
    <property type="entry name" value="P-loop containing nucleoside triphosphate hydrolases"/>
    <property type="match status" value="2"/>
</dbReference>
<keyword evidence="3" id="KW-0813">Transport</keyword>
<name>A0AAD2CGA9_9STRA</name>
<feature type="chain" id="PRO_5042130771" description="ATP-dependent transporter ycf16" evidence="11">
    <location>
        <begin position="24"/>
        <end position="1502"/>
    </location>
</feature>
<dbReference type="InterPro" id="IPR050173">
    <property type="entry name" value="ABC_transporter_C-like"/>
</dbReference>
<dbReference type="InterPro" id="IPR027417">
    <property type="entry name" value="P-loop_NTPase"/>
</dbReference>
<evidence type="ECO:0000256" key="2">
    <source>
        <dbReference type="ARBA" id="ARBA00009726"/>
    </source>
</evidence>
<comment type="subcellular location">
    <subcellularLocation>
        <location evidence="1">Membrane</location>
        <topology evidence="1">Multi-pass membrane protein</topology>
    </subcellularLocation>
</comment>
<dbReference type="Pfam" id="PF00005">
    <property type="entry name" value="ABC_tran"/>
    <property type="match status" value="2"/>
</dbReference>
<evidence type="ECO:0000259" key="13">
    <source>
        <dbReference type="PROSITE" id="PS50929"/>
    </source>
</evidence>
<dbReference type="InterPro" id="IPR003593">
    <property type="entry name" value="AAA+_ATPase"/>
</dbReference>
<dbReference type="InterPro" id="IPR044726">
    <property type="entry name" value="ABCC_6TM_D2"/>
</dbReference>
<dbReference type="FunFam" id="3.40.50.300:FF:000838">
    <property type="entry name" value="ABC multidrug transporter (Eurofung)"/>
    <property type="match status" value="1"/>
</dbReference>
<dbReference type="CDD" id="cd18579">
    <property type="entry name" value="ABC_6TM_ABCC_D1"/>
    <property type="match status" value="1"/>
</dbReference>